<organism evidence="1 2">
    <name type="scientific">Ruminococcus bovis</name>
    <dbReference type="NCBI Taxonomy" id="2564099"/>
    <lineage>
        <taxon>Bacteria</taxon>
        <taxon>Bacillati</taxon>
        <taxon>Bacillota</taxon>
        <taxon>Clostridia</taxon>
        <taxon>Eubacteriales</taxon>
        <taxon>Oscillospiraceae</taxon>
        <taxon>Ruminococcus</taxon>
    </lineage>
</organism>
<dbReference type="Proteomes" id="UP000301475">
    <property type="component" value="Chromosome"/>
</dbReference>
<dbReference type="EMBL" id="CP039381">
    <property type="protein sequence ID" value="QCT06800.1"/>
    <property type="molecule type" value="Genomic_DNA"/>
</dbReference>
<dbReference type="RefSeq" id="WP_138156883.1">
    <property type="nucleotide sequence ID" value="NZ_CP039381.1"/>
</dbReference>
<proteinExistence type="predicted"/>
<protein>
    <submittedName>
        <fullName evidence="1">Uncharacterized protein</fullName>
    </submittedName>
</protein>
<dbReference type="OrthoDB" id="2083515at2"/>
<reference evidence="1 2" key="1">
    <citation type="submission" date="2019-04" db="EMBL/GenBank/DDBJ databases">
        <authorList>
            <person name="Embree M."/>
            <person name="Gaffney J.R."/>
        </authorList>
    </citation>
    <scope>NUCLEOTIDE SEQUENCE [LARGE SCALE GENOMIC DNA]</scope>
    <source>
        <strain evidence="1 2">JE7A12</strain>
    </source>
</reference>
<dbReference type="AlphaFoldDB" id="A0A4P8XXM7"/>
<name>A0A4P8XXM7_9FIRM</name>
<sequence length="146" mass="16914">MKSTTSEDYISTVEWLKTVVQDCELILCEVSALEYLELFNGYMNESKIQVYAKEKGQFSNIEYNVVDSFDEIDYFVSEGVLCTTLNQTINDMLANYDNIDELAFLESLSNYYFSNNNSFDNLVINPKNIGLFNQLKEKAITYYTQD</sequence>
<keyword evidence="2" id="KW-1185">Reference proteome</keyword>
<gene>
    <name evidence="1" type="ORF">E5Z56_05225</name>
</gene>
<dbReference type="KEGG" id="ruj:E5Z56_05225"/>
<evidence type="ECO:0000313" key="2">
    <source>
        <dbReference type="Proteomes" id="UP000301475"/>
    </source>
</evidence>
<evidence type="ECO:0000313" key="1">
    <source>
        <dbReference type="EMBL" id="QCT06800.1"/>
    </source>
</evidence>
<accession>A0A4P8XXM7</accession>